<keyword evidence="1" id="KW-0472">Membrane</keyword>
<evidence type="ECO:0000313" key="3">
    <source>
        <dbReference type="Proteomes" id="UP000799750"/>
    </source>
</evidence>
<keyword evidence="3" id="KW-1185">Reference proteome</keyword>
<dbReference type="AlphaFoldDB" id="A0A6A6RB84"/>
<dbReference type="Proteomes" id="UP000799750">
    <property type="component" value="Unassembled WGS sequence"/>
</dbReference>
<proteinExistence type="predicted"/>
<keyword evidence="1" id="KW-0812">Transmembrane</keyword>
<keyword evidence="1" id="KW-1133">Transmembrane helix</keyword>
<sequence length="52" mass="5631">MVSPKLLTSFLTTVGISYVYLTSSSIVVFISAASFRQHGRRLTSFSAVGSCR</sequence>
<protein>
    <submittedName>
        <fullName evidence="2">Uncharacterized protein</fullName>
    </submittedName>
</protein>
<reference evidence="2" key="1">
    <citation type="journal article" date="2020" name="Stud. Mycol.">
        <title>101 Dothideomycetes genomes: a test case for predicting lifestyles and emergence of pathogens.</title>
        <authorList>
            <person name="Haridas S."/>
            <person name="Albert R."/>
            <person name="Binder M."/>
            <person name="Bloem J."/>
            <person name="Labutti K."/>
            <person name="Salamov A."/>
            <person name="Andreopoulos B."/>
            <person name="Baker S."/>
            <person name="Barry K."/>
            <person name="Bills G."/>
            <person name="Bluhm B."/>
            <person name="Cannon C."/>
            <person name="Castanera R."/>
            <person name="Culley D."/>
            <person name="Daum C."/>
            <person name="Ezra D."/>
            <person name="Gonzalez J."/>
            <person name="Henrissat B."/>
            <person name="Kuo A."/>
            <person name="Liang C."/>
            <person name="Lipzen A."/>
            <person name="Lutzoni F."/>
            <person name="Magnuson J."/>
            <person name="Mondo S."/>
            <person name="Nolan M."/>
            <person name="Ohm R."/>
            <person name="Pangilinan J."/>
            <person name="Park H.-J."/>
            <person name="Ramirez L."/>
            <person name="Alfaro M."/>
            <person name="Sun H."/>
            <person name="Tritt A."/>
            <person name="Yoshinaga Y."/>
            <person name="Zwiers L.-H."/>
            <person name="Turgeon B."/>
            <person name="Goodwin S."/>
            <person name="Spatafora J."/>
            <person name="Crous P."/>
            <person name="Grigoriev I."/>
        </authorList>
    </citation>
    <scope>NUCLEOTIDE SEQUENCE</scope>
    <source>
        <strain evidence="2">CBS 269.34</strain>
    </source>
</reference>
<organism evidence="2 3">
    <name type="scientific">Lophium mytilinum</name>
    <dbReference type="NCBI Taxonomy" id="390894"/>
    <lineage>
        <taxon>Eukaryota</taxon>
        <taxon>Fungi</taxon>
        <taxon>Dikarya</taxon>
        <taxon>Ascomycota</taxon>
        <taxon>Pezizomycotina</taxon>
        <taxon>Dothideomycetes</taxon>
        <taxon>Pleosporomycetidae</taxon>
        <taxon>Mytilinidiales</taxon>
        <taxon>Mytilinidiaceae</taxon>
        <taxon>Lophium</taxon>
    </lineage>
</organism>
<dbReference type="EMBL" id="MU004181">
    <property type="protein sequence ID" value="KAF2502068.1"/>
    <property type="molecule type" value="Genomic_DNA"/>
</dbReference>
<gene>
    <name evidence="2" type="ORF">BU16DRAFT_520937</name>
</gene>
<evidence type="ECO:0000256" key="1">
    <source>
        <dbReference type="SAM" id="Phobius"/>
    </source>
</evidence>
<evidence type="ECO:0000313" key="2">
    <source>
        <dbReference type="EMBL" id="KAF2502068.1"/>
    </source>
</evidence>
<name>A0A6A6RB84_9PEZI</name>
<accession>A0A6A6RB84</accession>
<feature type="transmembrane region" description="Helical" evidence="1">
    <location>
        <begin position="6"/>
        <end position="32"/>
    </location>
</feature>